<evidence type="ECO:0000256" key="6">
    <source>
        <dbReference type="ARBA" id="ARBA00022946"/>
    </source>
</evidence>
<proteinExistence type="inferred from homology"/>
<evidence type="ECO:0000256" key="5">
    <source>
        <dbReference type="ARBA" id="ARBA00022692"/>
    </source>
</evidence>
<dbReference type="GO" id="GO:0031969">
    <property type="term" value="C:chloroplast membrane"/>
    <property type="evidence" value="ECO:0007669"/>
    <property type="project" value="UniProtKB-SubCell"/>
</dbReference>
<feature type="compositionally biased region" description="Gly residues" evidence="9">
    <location>
        <begin position="61"/>
        <end position="76"/>
    </location>
</feature>
<organism evidence="11 12">
    <name type="scientific">Trifolium subterraneum</name>
    <name type="common">Subterranean clover</name>
    <dbReference type="NCBI Taxonomy" id="3900"/>
    <lineage>
        <taxon>Eukaryota</taxon>
        <taxon>Viridiplantae</taxon>
        <taxon>Streptophyta</taxon>
        <taxon>Embryophyta</taxon>
        <taxon>Tracheophyta</taxon>
        <taxon>Spermatophyta</taxon>
        <taxon>Magnoliopsida</taxon>
        <taxon>eudicotyledons</taxon>
        <taxon>Gunneridae</taxon>
        <taxon>Pentapetalae</taxon>
        <taxon>rosids</taxon>
        <taxon>fabids</taxon>
        <taxon>Fabales</taxon>
        <taxon>Fabaceae</taxon>
        <taxon>Papilionoideae</taxon>
        <taxon>50 kb inversion clade</taxon>
        <taxon>NPAAA clade</taxon>
        <taxon>Hologalegina</taxon>
        <taxon>IRL clade</taxon>
        <taxon>Trifolieae</taxon>
        <taxon>Trifolium</taxon>
    </lineage>
</organism>
<evidence type="ECO:0000256" key="3">
    <source>
        <dbReference type="ARBA" id="ARBA00022528"/>
    </source>
</evidence>
<evidence type="ECO:0000256" key="2">
    <source>
        <dbReference type="ARBA" id="ARBA00010793"/>
    </source>
</evidence>
<dbReference type="AlphaFoldDB" id="A0A2Z6NL89"/>
<evidence type="ECO:0000256" key="9">
    <source>
        <dbReference type="SAM" id="MobiDB-lite"/>
    </source>
</evidence>
<dbReference type="PANTHER" id="PTHR31620:SF15">
    <property type="entry name" value="PROTEIN RETICULATA-RELATED 2, CHLOROPLASTIC-RELATED"/>
    <property type="match status" value="1"/>
</dbReference>
<evidence type="ECO:0000256" key="1">
    <source>
        <dbReference type="ARBA" id="ARBA00004508"/>
    </source>
</evidence>
<evidence type="ECO:0000256" key="8">
    <source>
        <dbReference type="ARBA" id="ARBA00023136"/>
    </source>
</evidence>
<comment type="subcellular location">
    <subcellularLocation>
        <location evidence="1">Plastid</location>
        <location evidence="1">Chloroplast membrane</location>
        <topology evidence="1">Multi-pass membrane protein</topology>
    </subcellularLocation>
</comment>
<dbReference type="Pfam" id="PF11891">
    <property type="entry name" value="RETICULATA-like"/>
    <property type="match status" value="1"/>
</dbReference>
<feature type="region of interest" description="Disordered" evidence="9">
    <location>
        <begin position="1"/>
        <end position="30"/>
    </location>
</feature>
<feature type="transmembrane region" description="Helical" evidence="10">
    <location>
        <begin position="88"/>
        <end position="108"/>
    </location>
</feature>
<evidence type="ECO:0000256" key="4">
    <source>
        <dbReference type="ARBA" id="ARBA00022640"/>
    </source>
</evidence>
<keyword evidence="3" id="KW-0150">Chloroplast</keyword>
<dbReference type="PANTHER" id="PTHR31620">
    <property type="entry name" value="PROTEIN RETICULATA-RELATED 2, CHLOROPLASTIC-RELATED"/>
    <property type="match status" value="1"/>
</dbReference>
<feature type="compositionally biased region" description="Basic and acidic residues" evidence="9">
    <location>
        <begin position="207"/>
        <end position="218"/>
    </location>
</feature>
<keyword evidence="6" id="KW-0809">Transit peptide</keyword>
<keyword evidence="8 10" id="KW-0472">Membrane</keyword>
<reference evidence="12" key="1">
    <citation type="journal article" date="2017" name="Front. Plant Sci.">
        <title>Climate Clever Clovers: New Paradigm to Reduce the Environmental Footprint of Ruminants by Breeding Low Methanogenic Forages Utilizing Haplotype Variation.</title>
        <authorList>
            <person name="Kaur P."/>
            <person name="Appels R."/>
            <person name="Bayer P.E."/>
            <person name="Keeble-Gagnere G."/>
            <person name="Wang J."/>
            <person name="Hirakawa H."/>
            <person name="Shirasawa K."/>
            <person name="Vercoe P."/>
            <person name="Stefanova K."/>
            <person name="Durmic Z."/>
            <person name="Nichols P."/>
            <person name="Revell C."/>
            <person name="Isobe S.N."/>
            <person name="Edwards D."/>
            <person name="Erskine W."/>
        </authorList>
    </citation>
    <scope>NUCLEOTIDE SEQUENCE [LARGE SCALE GENOMIC DNA]</scope>
    <source>
        <strain evidence="12">cv. Daliak</strain>
    </source>
</reference>
<dbReference type="Proteomes" id="UP000242715">
    <property type="component" value="Unassembled WGS sequence"/>
</dbReference>
<keyword evidence="5 10" id="KW-0812">Transmembrane</keyword>
<evidence type="ECO:0000256" key="10">
    <source>
        <dbReference type="SAM" id="Phobius"/>
    </source>
</evidence>
<protein>
    <submittedName>
        <fullName evidence="11">Uncharacterized protein</fullName>
    </submittedName>
</protein>
<dbReference type="EMBL" id="DF974105">
    <property type="protein sequence ID" value="GAU45184.1"/>
    <property type="molecule type" value="Genomic_DNA"/>
</dbReference>
<evidence type="ECO:0000256" key="7">
    <source>
        <dbReference type="ARBA" id="ARBA00022989"/>
    </source>
</evidence>
<keyword evidence="4" id="KW-0934">Plastid</keyword>
<sequence>MAALLRFTPPSGQSRVLPFPSPLSSSPPQIHNRSIYLTNPTTHLPQRLKLSFAGGDGVIGGGGGSGGSSGGGGSENWGGADSNDDGTIFAAVGFGAGLAGTALSNGLIKLRKKMDPNFETPNKAPPTLLNSLTWAAHMGFSSNFRYQTLNGAEFMLEKGLNPLAFKTSVLVLRVVNNVLGGMSFVVLARLTGAQSTGEKPSQLENGLGEKVEREREEALENDNQITPAK</sequence>
<name>A0A2Z6NL89_TRISU</name>
<accession>A0A2Z6NL89</accession>
<keyword evidence="7 10" id="KW-1133">Transmembrane helix</keyword>
<keyword evidence="12" id="KW-1185">Reference proteome</keyword>
<dbReference type="InterPro" id="IPR021825">
    <property type="entry name" value="RETICULATA-related"/>
</dbReference>
<evidence type="ECO:0000313" key="12">
    <source>
        <dbReference type="Proteomes" id="UP000242715"/>
    </source>
</evidence>
<feature type="region of interest" description="Disordered" evidence="9">
    <location>
        <begin position="61"/>
        <end position="80"/>
    </location>
</feature>
<feature type="compositionally biased region" description="Polar residues" evidence="9">
    <location>
        <begin position="195"/>
        <end position="204"/>
    </location>
</feature>
<gene>
    <name evidence="11" type="ORF">TSUD_178770</name>
</gene>
<feature type="region of interest" description="Disordered" evidence="9">
    <location>
        <begin position="195"/>
        <end position="229"/>
    </location>
</feature>
<dbReference type="OrthoDB" id="497268at2759"/>
<comment type="similarity">
    <text evidence="2">Belongs to the RETICULATA family.</text>
</comment>
<evidence type="ECO:0000313" key="11">
    <source>
        <dbReference type="EMBL" id="GAU45184.1"/>
    </source>
</evidence>